<evidence type="ECO:0000313" key="1">
    <source>
        <dbReference type="EMBL" id="ALI98091.1"/>
    </source>
</evidence>
<organism evidence="1 2">
    <name type="scientific">Rufibacter tibetensis</name>
    <dbReference type="NCBI Taxonomy" id="512763"/>
    <lineage>
        <taxon>Bacteria</taxon>
        <taxon>Pseudomonadati</taxon>
        <taxon>Bacteroidota</taxon>
        <taxon>Cytophagia</taxon>
        <taxon>Cytophagales</taxon>
        <taxon>Hymenobacteraceae</taxon>
        <taxon>Rufibacter</taxon>
    </lineage>
</organism>
<reference evidence="1 2" key="1">
    <citation type="submission" date="2015-08" db="EMBL/GenBank/DDBJ databases">
        <title>Complete genome sequence of Rufibacter tibetensis strain 1351t, a radiation-resistant bacterium from tibet plateau.</title>
        <authorList>
            <person name="Dai J."/>
        </authorList>
    </citation>
    <scope>NUCLEOTIDE SEQUENCE [LARGE SCALE GENOMIC DNA]</scope>
    <source>
        <strain evidence="1 2">1351</strain>
    </source>
</reference>
<dbReference type="EMBL" id="CP012643">
    <property type="protein sequence ID" value="ALI98091.1"/>
    <property type="molecule type" value="Genomic_DNA"/>
</dbReference>
<dbReference type="RefSeq" id="WP_062542425.1">
    <property type="nucleotide sequence ID" value="NZ_CP012643.1"/>
</dbReference>
<accession>A0A0P0CUP3</accession>
<keyword evidence="2" id="KW-1185">Reference proteome</keyword>
<protein>
    <submittedName>
        <fullName evidence="1">Uncharacterized protein</fullName>
    </submittedName>
</protein>
<evidence type="ECO:0000313" key="2">
    <source>
        <dbReference type="Proteomes" id="UP000061382"/>
    </source>
</evidence>
<gene>
    <name evidence="1" type="ORF">DC20_02745</name>
</gene>
<dbReference type="OrthoDB" id="850171at2"/>
<dbReference type="KEGG" id="rti:DC20_02745"/>
<sequence length="211" mass="23478">MTASQLAYFLLSNKVVSAEGGEDLITQIKEEALGNPAHFSVFQDFVYLSPWSSAEKVVIQYVFAVMGKVNSALQQMNLSQTLALSLLLFKRLSDIERGQQVTGPVLPEQFKFNSIVQDTTSEELPERVLEVMNYIEATGVHFAEVFSVAREELTTISDQGLARKFKETMLLLAGLKLDEEHVATPLFQAIFSRLLWINVKVAFKEAGGEGN</sequence>
<dbReference type="AlphaFoldDB" id="A0A0P0CUP3"/>
<name>A0A0P0CUP3_9BACT</name>
<dbReference type="PATRIC" id="fig|512763.3.peg.606"/>
<proteinExistence type="predicted"/>
<dbReference type="Proteomes" id="UP000061382">
    <property type="component" value="Chromosome"/>
</dbReference>